<dbReference type="PROSITE" id="PS50084">
    <property type="entry name" value="KH_TYPE_1"/>
    <property type="match status" value="1"/>
</dbReference>
<comment type="caution">
    <text evidence="10">The sequence shown here is derived from an EMBL/GenBank/DDBJ whole genome shotgun (WGS) entry which is preliminary data.</text>
</comment>
<evidence type="ECO:0000313" key="10">
    <source>
        <dbReference type="EMBL" id="OGC47915.1"/>
    </source>
</evidence>
<dbReference type="CDD" id="cd04455">
    <property type="entry name" value="S1_NusA"/>
    <property type="match status" value="1"/>
</dbReference>
<protein>
    <recommendedName>
        <fullName evidence="7">Transcription termination/antitermination protein NusA</fullName>
    </recommendedName>
</protein>
<dbReference type="InterPro" id="IPR025249">
    <property type="entry name" value="TF_NusA_KH_1st"/>
</dbReference>
<dbReference type="Proteomes" id="UP000176608">
    <property type="component" value="Unassembled WGS sequence"/>
</dbReference>
<dbReference type="InterPro" id="IPR012340">
    <property type="entry name" value="NA-bd_OB-fold"/>
</dbReference>
<dbReference type="InterPro" id="IPR036555">
    <property type="entry name" value="NusA_N_sf"/>
</dbReference>
<dbReference type="AlphaFoldDB" id="A0A1F4USH1"/>
<dbReference type="GO" id="GO:0005829">
    <property type="term" value="C:cytosol"/>
    <property type="evidence" value="ECO:0007669"/>
    <property type="project" value="TreeGrafter"/>
</dbReference>
<dbReference type="GO" id="GO:0031564">
    <property type="term" value="P:transcription antitermination"/>
    <property type="evidence" value="ECO:0007669"/>
    <property type="project" value="UniProtKB-UniRule"/>
</dbReference>
<evidence type="ECO:0000256" key="4">
    <source>
        <dbReference type="ARBA" id="ARBA00022884"/>
    </source>
</evidence>
<comment type="similarity">
    <text evidence="7">Belongs to the NusA family.</text>
</comment>
<dbReference type="SUPFAM" id="SSF69705">
    <property type="entry name" value="Transcription factor NusA, N-terminal domain"/>
    <property type="match status" value="1"/>
</dbReference>
<keyword evidence="3 7" id="KW-0889">Transcription antitermination</keyword>
<dbReference type="GO" id="GO:0003723">
    <property type="term" value="F:RNA binding"/>
    <property type="evidence" value="ECO:0007669"/>
    <property type="project" value="UniProtKB-UniRule"/>
</dbReference>
<evidence type="ECO:0000256" key="3">
    <source>
        <dbReference type="ARBA" id="ARBA00022814"/>
    </source>
</evidence>
<dbReference type="InterPro" id="IPR015946">
    <property type="entry name" value="KH_dom-like_a/b"/>
</dbReference>
<dbReference type="InterPro" id="IPR030842">
    <property type="entry name" value="TF_NusA_bacterial"/>
</dbReference>
<keyword evidence="2 7" id="KW-0963">Cytoplasm</keyword>
<evidence type="ECO:0000256" key="5">
    <source>
        <dbReference type="ARBA" id="ARBA00023015"/>
    </source>
</evidence>
<dbReference type="EMBL" id="MEVA01000001">
    <property type="protein sequence ID" value="OGC47915.1"/>
    <property type="molecule type" value="Genomic_DNA"/>
</dbReference>
<gene>
    <name evidence="7" type="primary">nusA</name>
    <name evidence="10" type="ORF">A2886_01505</name>
</gene>
<dbReference type="FunFam" id="3.30.300.20:FF:000005">
    <property type="entry name" value="Transcription termination/antitermination protein NusA"/>
    <property type="match status" value="1"/>
</dbReference>
<organism evidence="10 11">
    <name type="scientific">candidate division WWE3 bacterium RIFCSPHIGHO2_01_FULL_42_13</name>
    <dbReference type="NCBI Taxonomy" id="1802617"/>
    <lineage>
        <taxon>Bacteria</taxon>
        <taxon>Katanobacteria</taxon>
    </lineage>
</organism>
<evidence type="ECO:0000256" key="2">
    <source>
        <dbReference type="ARBA" id="ARBA00022490"/>
    </source>
</evidence>
<sequence length="420" mass="45321">MAVTEFSAALRQVATERGIPEESILESIKVAIGSAYRRDYGTEADVLEVFLDPETGSTKIVNEEGKDVTPPGFGRIAAQTAKQVILQKIRETEKEVVMDEYKGKVGEIVTGTIFRVENNVVVLDLGKAQGILPQTEQSPVDEYRSGQRLKVLVKDIRQTTRGTEIIVSRSDAQFIVKLFEQEVPEIASGVVTVEAIAREAGSRTKMAVASRDEKIDPVGSCVGQKGVRVQSIIAEIHGEKIDIIPFSNSIDKFIAGALSPARVTEVEINEEAKEAKVSVPEDQLSLAIGKEGQNVRLAAKLTHWRIDIKGAAGIFDEEGRPLDTVGGGKEVVGIWDAAIKAARKIEDDEKAEEAEKVAKEEAEVAAVAAEAVASEPAVETPAEVPTETPVETPAEPEVVAEATEPVAEEVKEEPKEKPNE</sequence>
<dbReference type="PROSITE" id="PS50126">
    <property type="entry name" value="S1"/>
    <property type="match status" value="1"/>
</dbReference>
<dbReference type="InterPro" id="IPR013735">
    <property type="entry name" value="TF_NusA_N"/>
</dbReference>
<dbReference type="Gene3D" id="3.30.300.20">
    <property type="match status" value="2"/>
</dbReference>
<dbReference type="SUPFAM" id="SSF50249">
    <property type="entry name" value="Nucleic acid-binding proteins"/>
    <property type="match status" value="1"/>
</dbReference>
<keyword evidence="5 7" id="KW-0805">Transcription regulation</keyword>
<dbReference type="InterPro" id="IPR003029">
    <property type="entry name" value="S1_domain"/>
</dbReference>
<dbReference type="Pfam" id="PF08529">
    <property type="entry name" value="NusA_N"/>
    <property type="match status" value="2"/>
</dbReference>
<dbReference type="GO" id="GO:0003700">
    <property type="term" value="F:DNA-binding transcription factor activity"/>
    <property type="evidence" value="ECO:0007669"/>
    <property type="project" value="InterPro"/>
</dbReference>
<dbReference type="InterPro" id="IPR010213">
    <property type="entry name" value="TF_NusA"/>
</dbReference>
<dbReference type="Pfam" id="PF00575">
    <property type="entry name" value="S1"/>
    <property type="match status" value="1"/>
</dbReference>
<dbReference type="Gene3D" id="3.30.1480.10">
    <property type="entry name" value="NusA, N-terminal domain"/>
    <property type="match status" value="1"/>
</dbReference>
<dbReference type="CDD" id="cd02134">
    <property type="entry name" value="KH-II_NusA_rpt1"/>
    <property type="match status" value="1"/>
</dbReference>
<reference evidence="10 11" key="1">
    <citation type="journal article" date="2016" name="Nat. Commun.">
        <title>Thousands of microbial genomes shed light on interconnected biogeochemical processes in an aquifer system.</title>
        <authorList>
            <person name="Anantharaman K."/>
            <person name="Brown C.T."/>
            <person name="Hug L.A."/>
            <person name="Sharon I."/>
            <person name="Castelle C.J."/>
            <person name="Probst A.J."/>
            <person name="Thomas B.C."/>
            <person name="Singh A."/>
            <person name="Wilkins M.J."/>
            <person name="Karaoz U."/>
            <person name="Brodie E.L."/>
            <person name="Williams K.H."/>
            <person name="Hubbard S.S."/>
            <person name="Banfield J.F."/>
        </authorList>
    </citation>
    <scope>NUCLEOTIDE SEQUENCE [LARGE SCALE GENOMIC DNA]</scope>
</reference>
<dbReference type="NCBIfam" id="TIGR01953">
    <property type="entry name" value="NusA"/>
    <property type="match status" value="1"/>
</dbReference>
<feature type="compositionally biased region" description="Low complexity" evidence="8">
    <location>
        <begin position="370"/>
        <end position="405"/>
    </location>
</feature>
<dbReference type="Pfam" id="PF13184">
    <property type="entry name" value="KH_NusA_1st"/>
    <property type="match status" value="1"/>
</dbReference>
<dbReference type="PANTHER" id="PTHR22648:SF0">
    <property type="entry name" value="TRANSCRIPTION TERMINATION_ANTITERMINATION PROTEIN NUSA"/>
    <property type="match status" value="1"/>
</dbReference>
<dbReference type="InterPro" id="IPR004087">
    <property type="entry name" value="KH_dom"/>
</dbReference>
<dbReference type="PANTHER" id="PTHR22648">
    <property type="entry name" value="TRANSCRIPTION TERMINATION FACTOR NUSA"/>
    <property type="match status" value="1"/>
</dbReference>
<evidence type="ECO:0000256" key="8">
    <source>
        <dbReference type="SAM" id="MobiDB-lite"/>
    </source>
</evidence>
<proteinExistence type="inferred from homology"/>
<evidence type="ECO:0000256" key="7">
    <source>
        <dbReference type="HAMAP-Rule" id="MF_00945"/>
    </source>
</evidence>
<evidence type="ECO:0000313" key="11">
    <source>
        <dbReference type="Proteomes" id="UP000176608"/>
    </source>
</evidence>
<dbReference type="Gene3D" id="2.40.50.140">
    <property type="entry name" value="Nucleic acid-binding proteins"/>
    <property type="match status" value="1"/>
</dbReference>
<dbReference type="STRING" id="1802617.A2886_01505"/>
<feature type="region of interest" description="Disordered" evidence="8">
    <location>
        <begin position="370"/>
        <end position="420"/>
    </location>
</feature>
<dbReference type="HAMAP" id="MF_00945_B">
    <property type="entry name" value="NusA_B"/>
    <property type="match status" value="1"/>
</dbReference>
<dbReference type="Pfam" id="PF26594">
    <property type="entry name" value="KH_NusA_2nd"/>
    <property type="match status" value="1"/>
</dbReference>
<feature type="compositionally biased region" description="Basic and acidic residues" evidence="8">
    <location>
        <begin position="408"/>
        <end position="420"/>
    </location>
</feature>
<evidence type="ECO:0000256" key="1">
    <source>
        <dbReference type="ARBA" id="ARBA00022472"/>
    </source>
</evidence>
<comment type="function">
    <text evidence="7">Participates in both transcription termination and antitermination.</text>
</comment>
<feature type="domain" description="S1 motif" evidence="9">
    <location>
        <begin position="106"/>
        <end position="170"/>
    </location>
</feature>
<keyword evidence="1 7" id="KW-0806">Transcription termination</keyword>
<comment type="subcellular location">
    <subcellularLocation>
        <location evidence="7">Cytoplasm</location>
    </subcellularLocation>
</comment>
<name>A0A1F4USH1_UNCKA</name>
<keyword evidence="6 7" id="KW-0804">Transcription</keyword>
<dbReference type="SMART" id="SM00316">
    <property type="entry name" value="S1"/>
    <property type="match status" value="1"/>
</dbReference>
<dbReference type="InterPro" id="IPR058582">
    <property type="entry name" value="KH_NusA_2nd"/>
</dbReference>
<accession>A0A1F4USH1</accession>
<evidence type="ECO:0000256" key="6">
    <source>
        <dbReference type="ARBA" id="ARBA00023163"/>
    </source>
</evidence>
<keyword evidence="4 7" id="KW-0694">RNA-binding</keyword>
<comment type="subunit">
    <text evidence="7">Monomer. Binds directly to the core enzyme of the DNA-dependent RNA polymerase and to nascent RNA.</text>
</comment>
<dbReference type="FunFam" id="3.30.300.20:FF:000002">
    <property type="entry name" value="Transcription termination/antitermination protein NusA"/>
    <property type="match status" value="1"/>
</dbReference>
<evidence type="ECO:0000259" key="9">
    <source>
        <dbReference type="PROSITE" id="PS50126"/>
    </source>
</evidence>
<dbReference type="SMART" id="SM00322">
    <property type="entry name" value="KH"/>
    <property type="match status" value="2"/>
</dbReference>
<dbReference type="CDD" id="cd22529">
    <property type="entry name" value="KH-II_NusA_rpt2"/>
    <property type="match status" value="1"/>
</dbReference>
<dbReference type="SUPFAM" id="SSF54814">
    <property type="entry name" value="Prokaryotic type KH domain (KH-domain type II)"/>
    <property type="match status" value="2"/>
</dbReference>
<dbReference type="InterPro" id="IPR009019">
    <property type="entry name" value="KH_sf_prok-type"/>
</dbReference>
<dbReference type="GO" id="GO:0006353">
    <property type="term" value="P:DNA-templated transcription termination"/>
    <property type="evidence" value="ECO:0007669"/>
    <property type="project" value="UniProtKB-UniRule"/>
</dbReference>